<dbReference type="EMBL" id="CM027689">
    <property type="protein sequence ID" value="KAG0513835.1"/>
    <property type="molecule type" value="Genomic_DNA"/>
</dbReference>
<dbReference type="Proteomes" id="UP000807115">
    <property type="component" value="Chromosome 10"/>
</dbReference>
<keyword evidence="1" id="KW-0175">Coiled coil</keyword>
<protein>
    <submittedName>
        <fullName evidence="2">Uncharacterized protein</fullName>
    </submittedName>
</protein>
<organism evidence="2 3">
    <name type="scientific">Sorghum bicolor</name>
    <name type="common">Sorghum</name>
    <name type="synonym">Sorghum vulgare</name>
    <dbReference type="NCBI Taxonomy" id="4558"/>
    <lineage>
        <taxon>Eukaryota</taxon>
        <taxon>Viridiplantae</taxon>
        <taxon>Streptophyta</taxon>
        <taxon>Embryophyta</taxon>
        <taxon>Tracheophyta</taxon>
        <taxon>Spermatophyta</taxon>
        <taxon>Magnoliopsida</taxon>
        <taxon>Liliopsida</taxon>
        <taxon>Poales</taxon>
        <taxon>Poaceae</taxon>
        <taxon>PACMAD clade</taxon>
        <taxon>Panicoideae</taxon>
        <taxon>Andropogonodae</taxon>
        <taxon>Andropogoneae</taxon>
        <taxon>Sorghinae</taxon>
        <taxon>Sorghum</taxon>
    </lineage>
</organism>
<comment type="caution">
    <text evidence="2">The sequence shown here is derived from an EMBL/GenBank/DDBJ whole genome shotgun (WGS) entry which is preliminary data.</text>
</comment>
<dbReference type="AlphaFoldDB" id="A0A921U0W9"/>
<gene>
    <name evidence="2" type="ORF">BDA96_10G137400</name>
</gene>
<accession>A0A921U0W9</accession>
<proteinExistence type="predicted"/>
<evidence type="ECO:0000313" key="2">
    <source>
        <dbReference type="EMBL" id="KAG0513835.1"/>
    </source>
</evidence>
<evidence type="ECO:0000256" key="1">
    <source>
        <dbReference type="SAM" id="Coils"/>
    </source>
</evidence>
<reference evidence="2" key="2">
    <citation type="submission" date="2020-10" db="EMBL/GenBank/DDBJ databases">
        <authorList>
            <person name="Cooper E.A."/>
            <person name="Brenton Z.W."/>
            <person name="Flinn B.S."/>
            <person name="Jenkins J."/>
            <person name="Shu S."/>
            <person name="Flowers D."/>
            <person name="Luo F."/>
            <person name="Wang Y."/>
            <person name="Xia P."/>
            <person name="Barry K."/>
            <person name="Daum C."/>
            <person name="Lipzen A."/>
            <person name="Yoshinaga Y."/>
            <person name="Schmutz J."/>
            <person name="Saski C."/>
            <person name="Vermerris W."/>
            <person name="Kresovich S."/>
        </authorList>
    </citation>
    <scope>NUCLEOTIDE SEQUENCE</scope>
</reference>
<reference evidence="2" key="1">
    <citation type="journal article" date="2019" name="BMC Genomics">
        <title>A new reference genome for Sorghum bicolor reveals high levels of sequence similarity between sweet and grain genotypes: implications for the genetics of sugar metabolism.</title>
        <authorList>
            <person name="Cooper E.A."/>
            <person name="Brenton Z.W."/>
            <person name="Flinn B.S."/>
            <person name="Jenkins J."/>
            <person name="Shu S."/>
            <person name="Flowers D."/>
            <person name="Luo F."/>
            <person name="Wang Y."/>
            <person name="Xia P."/>
            <person name="Barry K."/>
            <person name="Daum C."/>
            <person name="Lipzen A."/>
            <person name="Yoshinaga Y."/>
            <person name="Schmutz J."/>
            <person name="Saski C."/>
            <person name="Vermerris W."/>
            <person name="Kresovich S."/>
        </authorList>
    </citation>
    <scope>NUCLEOTIDE SEQUENCE</scope>
</reference>
<feature type="coiled-coil region" evidence="1">
    <location>
        <begin position="1"/>
        <end position="28"/>
    </location>
</feature>
<evidence type="ECO:0000313" key="3">
    <source>
        <dbReference type="Proteomes" id="UP000807115"/>
    </source>
</evidence>
<sequence>MEAVVAQFKQTDDRVEKLEKELAEVKRELDWRAAGRRTGRWPWAKTLGRTVAVAILSDGLRSKLRGVRNLLDLILDE</sequence>
<name>A0A921U0W9_SORBI</name>